<gene>
    <name evidence="5" type="ORF">CSUB01_02964</name>
</gene>
<comment type="subunit">
    <text evidence="3">Homodimer.</text>
</comment>
<dbReference type="SUPFAM" id="SSF53474">
    <property type="entry name" value="alpha/beta-Hydrolases"/>
    <property type="match status" value="1"/>
</dbReference>
<comment type="similarity">
    <text evidence="3">Belongs to the kynurenine formamidase family.</text>
</comment>
<comment type="caution">
    <text evidence="5">The sequence shown here is derived from an EMBL/GenBank/DDBJ whole genome shotgun (WGS) entry which is preliminary data.</text>
</comment>
<comment type="function">
    <text evidence="3">Catalyzes the hydrolysis of N-formyl-L-kynurenine to L-kynurenine, the second step in the kynurenine pathway of tryptophan degradation. Kynurenine may be further oxidized to nicotinic acid, NAD(H) and NADP(H). Required for elimination of toxic metabolites.</text>
</comment>
<dbReference type="HOGENOM" id="CLU_016852_0_0_1"/>
<feature type="active site" evidence="3">
    <location>
        <position position="265"/>
    </location>
</feature>
<dbReference type="EC" id="3.5.1.9" evidence="3"/>
<comment type="pathway">
    <text evidence="3">Amino-acid degradation; L-tryptophan degradation via kynurenine pathway; L-kynurenine from L-tryptophan: step 2/2.</text>
</comment>
<dbReference type="InterPro" id="IPR027519">
    <property type="entry name" value="KFase_ver/fungi-typ"/>
</dbReference>
<feature type="domain" description="Alpha/beta hydrolase fold-3" evidence="4">
    <location>
        <begin position="38"/>
        <end position="268"/>
    </location>
</feature>
<evidence type="ECO:0000259" key="4">
    <source>
        <dbReference type="Pfam" id="PF07859"/>
    </source>
</evidence>
<dbReference type="OMA" id="YWVIYIH"/>
<dbReference type="InterPro" id="IPR050300">
    <property type="entry name" value="GDXG_lipolytic_enzyme"/>
</dbReference>
<comment type="catalytic activity">
    <reaction evidence="3">
        <text>N-formyl-L-kynurenine + H2O = L-kynurenine + formate + H(+)</text>
        <dbReference type="Rhea" id="RHEA:13009"/>
        <dbReference type="ChEBI" id="CHEBI:15377"/>
        <dbReference type="ChEBI" id="CHEBI:15378"/>
        <dbReference type="ChEBI" id="CHEBI:15740"/>
        <dbReference type="ChEBI" id="CHEBI:57959"/>
        <dbReference type="ChEBI" id="CHEBI:58629"/>
        <dbReference type="EC" id="3.5.1.9"/>
    </reaction>
</comment>
<accession>A0A066XP85</accession>
<evidence type="ECO:0000256" key="1">
    <source>
        <dbReference type="ARBA" id="ARBA00022801"/>
    </source>
</evidence>
<sequence>MSGSLKFTEHRYAADSELQKLGVWELPQNADNAAGYWVIYLHGGAWRDPRIALYSFERSVDEIVKTGSSGLKSEFRGFISIDYRLSPHPSFPHDPTVTPPAELRCAQHPDHLRDVWSALAFLQREYDIQDRYILIGHSAGATLAFQLPMGSVALGAAPPPEVKMPAAFICLAGIYELYDFNARHGENYTEFIVAAFGEDQESWNKVMPASFSGSFKDALPAHNLILLAWSPQDTLVDEKEIDGMVSKLERDGVQCTVRKNLTHDHNFVWEDGKQVAQLLSEALDLLRKP</sequence>
<comment type="domain">
    <text evidence="3">The main chain amide nitrogen atoms of the second glycine and its adjacent residue in the HGGXW motif define the oxyanion hole, and stabilize the oxyanion that forms during the nucleophilic attack by the catalytic serine during substrate cleavage.</text>
</comment>
<feature type="active site" evidence="3">
    <location>
        <position position="233"/>
    </location>
</feature>
<dbReference type="eggNOG" id="ENOG502S28Q">
    <property type="taxonomic scope" value="Eukaryota"/>
</dbReference>
<evidence type="ECO:0000256" key="2">
    <source>
        <dbReference type="ARBA" id="ARBA00023079"/>
    </source>
</evidence>
<dbReference type="OrthoDB" id="420264at2759"/>
<dbReference type="ESTHER" id="colsu-a0a066xp85">
    <property type="family name" value="Kynurenine-formamidase"/>
</dbReference>
<keyword evidence="6" id="KW-1185">Reference proteome</keyword>
<dbReference type="InterPro" id="IPR029058">
    <property type="entry name" value="AB_hydrolase_fold"/>
</dbReference>
<dbReference type="Pfam" id="PF07859">
    <property type="entry name" value="Abhydrolase_3"/>
    <property type="match status" value="1"/>
</dbReference>
<dbReference type="Gene3D" id="3.40.50.1820">
    <property type="entry name" value="alpha/beta hydrolase"/>
    <property type="match status" value="1"/>
</dbReference>
<dbReference type="PANTHER" id="PTHR48081:SF33">
    <property type="entry name" value="KYNURENINE FORMAMIDASE"/>
    <property type="match status" value="1"/>
</dbReference>
<dbReference type="PANTHER" id="PTHR48081">
    <property type="entry name" value="AB HYDROLASE SUPERFAMILY PROTEIN C4A8.06C"/>
    <property type="match status" value="1"/>
</dbReference>
<reference evidence="6" key="1">
    <citation type="journal article" date="2014" name="Genome Announc.">
        <title>Draft genome sequence of Colletotrichum sublineola, a destructive pathogen of cultivated sorghum.</title>
        <authorList>
            <person name="Baroncelli R."/>
            <person name="Sanz-Martin J.M."/>
            <person name="Rech G.E."/>
            <person name="Sukno S.A."/>
            <person name="Thon M.R."/>
        </authorList>
    </citation>
    <scope>NUCLEOTIDE SEQUENCE [LARGE SCALE GENOMIC DNA]</scope>
    <source>
        <strain evidence="6">TX430BB</strain>
    </source>
</reference>
<keyword evidence="2 3" id="KW-0823">Tryptophan catabolism</keyword>
<feature type="active site" description="Nucleophile" evidence="3">
    <location>
        <position position="138"/>
    </location>
</feature>
<dbReference type="Proteomes" id="UP000027238">
    <property type="component" value="Unassembled WGS sequence"/>
</dbReference>
<protein>
    <recommendedName>
        <fullName evidence="3">Kynurenine formamidase</fullName>
        <shortName evidence="3">KFA</shortName>
        <shortName evidence="3">KFase</shortName>
        <ecNumber evidence="3">3.5.1.9</ecNumber>
    </recommendedName>
    <alternativeName>
        <fullName evidence="3">Arylformamidase</fullName>
    </alternativeName>
    <alternativeName>
        <fullName evidence="3">N-formylkynurenine formamidase</fullName>
        <shortName evidence="3">FKF</shortName>
    </alternativeName>
</protein>
<dbReference type="STRING" id="1173701.A0A066XP85"/>
<dbReference type="UniPathway" id="UPA00333">
    <property type="reaction ID" value="UER00454"/>
</dbReference>
<dbReference type="EMBL" id="JMSE01000267">
    <property type="protein sequence ID" value="KDN71028.1"/>
    <property type="molecule type" value="Genomic_DNA"/>
</dbReference>
<dbReference type="GO" id="GO:0034354">
    <property type="term" value="P:'de novo' NAD+ biosynthetic process from L-tryptophan"/>
    <property type="evidence" value="ECO:0007669"/>
    <property type="project" value="UniProtKB-UniRule"/>
</dbReference>
<organism evidence="5 6">
    <name type="scientific">Colletotrichum sublineola</name>
    <name type="common">Sorghum anthracnose fungus</name>
    <dbReference type="NCBI Taxonomy" id="1173701"/>
    <lineage>
        <taxon>Eukaryota</taxon>
        <taxon>Fungi</taxon>
        <taxon>Dikarya</taxon>
        <taxon>Ascomycota</taxon>
        <taxon>Pezizomycotina</taxon>
        <taxon>Sordariomycetes</taxon>
        <taxon>Hypocreomycetidae</taxon>
        <taxon>Glomerellales</taxon>
        <taxon>Glomerellaceae</taxon>
        <taxon>Colletotrichum</taxon>
        <taxon>Colletotrichum graminicola species complex</taxon>
    </lineage>
</organism>
<name>A0A066XP85_COLSU</name>
<proteinExistence type="inferred from homology"/>
<dbReference type="AlphaFoldDB" id="A0A066XP85"/>
<dbReference type="HAMAP" id="MF_03014">
    <property type="entry name" value="KFase"/>
    <property type="match status" value="1"/>
</dbReference>
<evidence type="ECO:0000256" key="3">
    <source>
        <dbReference type="HAMAP-Rule" id="MF_03014"/>
    </source>
</evidence>
<dbReference type="GO" id="GO:0019441">
    <property type="term" value="P:L-tryptophan catabolic process to kynurenine"/>
    <property type="evidence" value="ECO:0007669"/>
    <property type="project" value="UniProtKB-UniRule"/>
</dbReference>
<dbReference type="InterPro" id="IPR013094">
    <property type="entry name" value="AB_hydrolase_3"/>
</dbReference>
<evidence type="ECO:0000313" key="6">
    <source>
        <dbReference type="Proteomes" id="UP000027238"/>
    </source>
</evidence>
<keyword evidence="1 3" id="KW-0378">Hydrolase</keyword>
<feature type="short sequence motif" description="HGGXW" evidence="3">
    <location>
        <begin position="42"/>
        <end position="46"/>
    </location>
</feature>
<dbReference type="GO" id="GO:0004061">
    <property type="term" value="F:arylformamidase activity"/>
    <property type="evidence" value="ECO:0007669"/>
    <property type="project" value="UniProtKB-UniRule"/>
</dbReference>
<evidence type="ECO:0000313" key="5">
    <source>
        <dbReference type="EMBL" id="KDN71028.1"/>
    </source>
</evidence>